<reference evidence="9 10" key="1">
    <citation type="submission" date="2022-03" db="EMBL/GenBank/DDBJ databases">
        <title>Streptomyces yunnanensis P86,complete genome.</title>
        <authorList>
            <person name="Chen S."/>
            <person name="Zhang Q."/>
        </authorList>
    </citation>
    <scope>NUCLEOTIDE SEQUENCE [LARGE SCALE GENOMIC DNA]</scope>
    <source>
        <strain evidence="9 10">P86</strain>
    </source>
</reference>
<evidence type="ECO:0000256" key="5">
    <source>
        <dbReference type="ARBA" id="ARBA00022989"/>
    </source>
</evidence>
<feature type="transmembrane region" description="Helical" evidence="8">
    <location>
        <begin position="328"/>
        <end position="347"/>
    </location>
</feature>
<evidence type="ECO:0000256" key="8">
    <source>
        <dbReference type="SAM" id="Phobius"/>
    </source>
</evidence>
<keyword evidence="5 8" id="KW-1133">Transmembrane helix</keyword>
<keyword evidence="3" id="KW-1003">Cell membrane</keyword>
<dbReference type="EMBL" id="CP095749">
    <property type="protein sequence ID" value="WEB45149.1"/>
    <property type="molecule type" value="Genomic_DNA"/>
</dbReference>
<gene>
    <name evidence="9" type="ORF">MOV08_41560</name>
</gene>
<dbReference type="Pfam" id="PF07690">
    <property type="entry name" value="MFS_1"/>
    <property type="match status" value="1"/>
</dbReference>
<evidence type="ECO:0000256" key="2">
    <source>
        <dbReference type="ARBA" id="ARBA00022448"/>
    </source>
</evidence>
<feature type="compositionally biased region" description="Gly residues" evidence="7">
    <location>
        <begin position="209"/>
        <end position="220"/>
    </location>
</feature>
<keyword evidence="10" id="KW-1185">Reference proteome</keyword>
<accession>A0ABY8ALW8</accession>
<feature type="transmembrane region" description="Helical" evidence="8">
    <location>
        <begin position="237"/>
        <end position="263"/>
    </location>
</feature>
<evidence type="ECO:0000256" key="1">
    <source>
        <dbReference type="ARBA" id="ARBA00004651"/>
    </source>
</evidence>
<evidence type="ECO:0000313" key="10">
    <source>
        <dbReference type="Proteomes" id="UP001218629"/>
    </source>
</evidence>
<dbReference type="PANTHER" id="PTHR23517">
    <property type="entry name" value="RESISTANCE PROTEIN MDTM, PUTATIVE-RELATED-RELATED"/>
    <property type="match status" value="1"/>
</dbReference>
<sequence length="439" mass="45694">MKTFAYMRQTLMPANRGSRILVAGALIDSTGNGLFMASATLYFVSVAGLPASRVATTLSIAAVFGLLSPVPLGRVADRHGAVRTYVLLMCLRGAGYALYPLITDLSGYAVLTCVLYAADRACSPLLQVIAAAVAGQQERTRTLASIRAVRNIGLSVGLLGASAVLGFPSRAAFTTIFLVNALSFLAIAALVLWSVKVACDSALTPRKGAGNGGGPQGHAGSGSPPSRAPTPFRDVRFLVFTASNGILSLYDTALIVLLPVWVIQRTDLAHAWSPVLLTVNTTLTVLLQAAVPRFAKDAQGARRLVKCTALTLAAGCALFALAEELPMWASLVAALGAVAAMTLGENLHSVASWELSYLLSPAEARGQYLAMFSMGMTSQKVFGPVLLVSLLLPLGPWAWAVLMALFAVATLGALWSGKPTPSPGADAAATPVPFPSEAR</sequence>
<evidence type="ECO:0000313" key="9">
    <source>
        <dbReference type="EMBL" id="WEB45149.1"/>
    </source>
</evidence>
<dbReference type="Proteomes" id="UP001218629">
    <property type="component" value="Chromosome"/>
</dbReference>
<dbReference type="InterPro" id="IPR036259">
    <property type="entry name" value="MFS_trans_sf"/>
</dbReference>
<feature type="transmembrane region" description="Helical" evidence="8">
    <location>
        <begin position="173"/>
        <end position="193"/>
    </location>
</feature>
<dbReference type="PANTHER" id="PTHR23517:SF2">
    <property type="entry name" value="MULTIDRUG RESISTANCE PROTEIN MDTH"/>
    <property type="match status" value="1"/>
</dbReference>
<feature type="transmembrane region" description="Helical" evidence="8">
    <location>
        <begin position="20"/>
        <end position="44"/>
    </location>
</feature>
<evidence type="ECO:0000256" key="3">
    <source>
        <dbReference type="ARBA" id="ARBA00022475"/>
    </source>
</evidence>
<evidence type="ECO:0000256" key="7">
    <source>
        <dbReference type="SAM" id="MobiDB-lite"/>
    </source>
</evidence>
<protein>
    <submittedName>
        <fullName evidence="9">MFS transporter</fullName>
    </submittedName>
</protein>
<dbReference type="InterPro" id="IPR050171">
    <property type="entry name" value="MFS_Transporters"/>
</dbReference>
<feature type="transmembrane region" description="Helical" evidence="8">
    <location>
        <begin position="269"/>
        <end position="291"/>
    </location>
</feature>
<evidence type="ECO:0000256" key="6">
    <source>
        <dbReference type="ARBA" id="ARBA00023136"/>
    </source>
</evidence>
<dbReference type="Gene3D" id="1.20.1250.20">
    <property type="entry name" value="MFS general substrate transporter like domains"/>
    <property type="match status" value="1"/>
</dbReference>
<keyword evidence="2" id="KW-0813">Transport</keyword>
<evidence type="ECO:0000256" key="4">
    <source>
        <dbReference type="ARBA" id="ARBA00022692"/>
    </source>
</evidence>
<comment type="subcellular location">
    <subcellularLocation>
        <location evidence="1">Cell membrane</location>
        <topology evidence="1">Multi-pass membrane protein</topology>
    </subcellularLocation>
</comment>
<proteinExistence type="predicted"/>
<keyword evidence="6 8" id="KW-0472">Membrane</keyword>
<feature type="transmembrane region" description="Helical" evidence="8">
    <location>
        <begin position="50"/>
        <end position="72"/>
    </location>
</feature>
<feature type="transmembrane region" description="Helical" evidence="8">
    <location>
        <begin position="303"/>
        <end position="322"/>
    </location>
</feature>
<dbReference type="InterPro" id="IPR011701">
    <property type="entry name" value="MFS"/>
</dbReference>
<organism evidence="9 10">
    <name type="scientific">Streptomyces yunnanensis</name>
    <dbReference type="NCBI Taxonomy" id="156453"/>
    <lineage>
        <taxon>Bacteria</taxon>
        <taxon>Bacillati</taxon>
        <taxon>Actinomycetota</taxon>
        <taxon>Actinomycetes</taxon>
        <taxon>Kitasatosporales</taxon>
        <taxon>Streptomycetaceae</taxon>
        <taxon>Streptomyces</taxon>
    </lineage>
</organism>
<name>A0ABY8ALW8_9ACTN</name>
<dbReference type="SUPFAM" id="SSF103473">
    <property type="entry name" value="MFS general substrate transporter"/>
    <property type="match status" value="1"/>
</dbReference>
<feature type="region of interest" description="Disordered" evidence="7">
    <location>
        <begin position="208"/>
        <end position="227"/>
    </location>
</feature>
<keyword evidence="4 8" id="KW-0812">Transmembrane</keyword>
<dbReference type="RefSeq" id="WP_275311371.1">
    <property type="nucleotide sequence ID" value="NZ_CP095749.1"/>
</dbReference>